<evidence type="ECO:0000256" key="2">
    <source>
        <dbReference type="ARBA" id="ARBA00023008"/>
    </source>
</evidence>
<evidence type="ECO:0000313" key="7">
    <source>
        <dbReference type="Proteomes" id="UP000645966"/>
    </source>
</evidence>
<comment type="caution">
    <text evidence="6">The sequence shown here is derived from an EMBL/GenBank/DDBJ whole genome shotgun (WGS) entry which is preliminary data.</text>
</comment>
<evidence type="ECO:0000313" key="6">
    <source>
        <dbReference type="EMBL" id="MBI8989026.1"/>
    </source>
</evidence>
<dbReference type="GO" id="GO:0005507">
    <property type="term" value="F:copper ion binding"/>
    <property type="evidence" value="ECO:0007669"/>
    <property type="project" value="InterPro"/>
</dbReference>
<gene>
    <name evidence="6" type="ORF">JDV75_04515</name>
</gene>
<dbReference type="InterPro" id="IPR014755">
    <property type="entry name" value="Cu-Rt/internalin_Ig-like"/>
</dbReference>
<evidence type="ECO:0000256" key="1">
    <source>
        <dbReference type="ARBA" id="ARBA00022729"/>
    </source>
</evidence>
<dbReference type="SUPFAM" id="SSF81296">
    <property type="entry name" value="E set domains"/>
    <property type="match status" value="1"/>
</dbReference>
<proteinExistence type="predicted"/>
<dbReference type="Pfam" id="PF04234">
    <property type="entry name" value="CopC"/>
    <property type="match status" value="1"/>
</dbReference>
<dbReference type="InterPro" id="IPR007348">
    <property type="entry name" value="CopC_dom"/>
</dbReference>
<dbReference type="Gene3D" id="2.60.40.1220">
    <property type="match status" value="1"/>
</dbReference>
<organism evidence="6 7">
    <name type="scientific">Corynebacterium meridianum</name>
    <dbReference type="NCBI Taxonomy" id="2765363"/>
    <lineage>
        <taxon>Bacteria</taxon>
        <taxon>Bacillati</taxon>
        <taxon>Actinomycetota</taxon>
        <taxon>Actinomycetes</taxon>
        <taxon>Mycobacteriales</taxon>
        <taxon>Corynebacteriaceae</taxon>
        <taxon>Corynebacterium</taxon>
    </lineage>
</organism>
<dbReference type="Proteomes" id="UP000645966">
    <property type="component" value="Unassembled WGS sequence"/>
</dbReference>
<dbReference type="EMBL" id="JAEIOS010000011">
    <property type="protein sequence ID" value="MBI8989026.1"/>
    <property type="molecule type" value="Genomic_DNA"/>
</dbReference>
<evidence type="ECO:0000256" key="4">
    <source>
        <dbReference type="SAM" id="Phobius"/>
    </source>
</evidence>
<feature type="transmembrane region" description="Helical" evidence="4">
    <location>
        <begin position="21"/>
        <end position="41"/>
    </location>
</feature>
<protein>
    <submittedName>
        <fullName evidence="6">Copper resistance protein CopC</fullName>
    </submittedName>
</protein>
<accession>A0A934I4N8</accession>
<feature type="transmembrane region" description="Helical" evidence="4">
    <location>
        <begin position="188"/>
        <end position="207"/>
    </location>
</feature>
<keyword evidence="4" id="KW-0472">Membrane</keyword>
<keyword evidence="7" id="KW-1185">Reference proteome</keyword>
<feature type="domain" description="CopC" evidence="5">
    <location>
        <begin position="53"/>
        <end position="149"/>
    </location>
</feature>
<dbReference type="GO" id="GO:0042597">
    <property type="term" value="C:periplasmic space"/>
    <property type="evidence" value="ECO:0007669"/>
    <property type="project" value="InterPro"/>
</dbReference>
<evidence type="ECO:0000259" key="5">
    <source>
        <dbReference type="Pfam" id="PF04234"/>
    </source>
</evidence>
<keyword evidence="2" id="KW-0186">Copper</keyword>
<dbReference type="InterPro" id="IPR014756">
    <property type="entry name" value="Ig_E-set"/>
</dbReference>
<keyword evidence="4" id="KW-1133">Transmembrane helix</keyword>
<dbReference type="AlphaFoldDB" id="A0A934I4N8"/>
<feature type="compositionally biased region" description="Polar residues" evidence="3">
    <location>
        <begin position="162"/>
        <end position="186"/>
    </location>
</feature>
<dbReference type="GO" id="GO:0046688">
    <property type="term" value="P:response to copper ion"/>
    <property type="evidence" value="ECO:0007669"/>
    <property type="project" value="InterPro"/>
</dbReference>
<sequence length="211" mass="21961">MELIVTGHHGHRCRRSHRRRAAVLAATVCTPVVILGCQVGFGPEWSGSYAVAHDVVLDSTPADGATVEEFPREIVLEFSGIPRDSFNTVAVSDTTTATVLFSDEPVLENQIVRITVPDDIHPGPGEYTVGFQITSSDGHATRGRTTFTVSDGAAGASRGSSDTSEMTDPGQSADSTGSAESSPSVNTTTAVAVGGGLLLLLAAGLIIKKRK</sequence>
<name>A0A934I4N8_9CORY</name>
<evidence type="ECO:0000256" key="3">
    <source>
        <dbReference type="SAM" id="MobiDB-lite"/>
    </source>
</evidence>
<reference evidence="6" key="1">
    <citation type="submission" date="2020-12" db="EMBL/GenBank/DDBJ databases">
        <title>Genome public.</title>
        <authorList>
            <person name="Sun Q."/>
        </authorList>
    </citation>
    <scope>NUCLEOTIDE SEQUENCE</scope>
    <source>
        <strain evidence="6">CCM 8863</strain>
    </source>
</reference>
<keyword evidence="1" id="KW-0732">Signal</keyword>
<feature type="compositionally biased region" description="Low complexity" evidence="3">
    <location>
        <begin position="152"/>
        <end position="161"/>
    </location>
</feature>
<keyword evidence="4" id="KW-0812">Transmembrane</keyword>
<feature type="region of interest" description="Disordered" evidence="3">
    <location>
        <begin position="148"/>
        <end position="186"/>
    </location>
</feature>